<evidence type="ECO:0000256" key="2">
    <source>
        <dbReference type="ARBA" id="ARBA00023001"/>
    </source>
</evidence>
<dbReference type="SUPFAM" id="SSF81296">
    <property type="entry name" value="E set domains"/>
    <property type="match status" value="1"/>
</dbReference>
<dbReference type="PANTHER" id="PTHR43002">
    <property type="entry name" value="GLYCOGEN DEBRANCHING ENZYME"/>
    <property type="match status" value="1"/>
</dbReference>
<comment type="similarity">
    <text evidence="1">Belongs to the glycosyl hydrolase 13 family.</text>
</comment>
<keyword evidence="5" id="KW-1185">Reference proteome</keyword>
<dbReference type="NCBIfam" id="TIGR02104">
    <property type="entry name" value="pulA_typeI"/>
    <property type="match status" value="1"/>
</dbReference>
<dbReference type="EMBL" id="JEOB01000002">
    <property type="protein sequence ID" value="EXM39421.1"/>
    <property type="molecule type" value="Genomic_DNA"/>
</dbReference>
<dbReference type="PATRIC" id="fig|1341156.4.peg.1567"/>
<dbReference type="Gene3D" id="3.20.20.80">
    <property type="entry name" value="Glycosidases"/>
    <property type="match status" value="1"/>
</dbReference>
<accession>A0A011VVX2</accession>
<proteinExistence type="inferred from homology"/>
<keyword evidence="2" id="KW-0624">Polysaccharide degradation</keyword>
<dbReference type="SUPFAM" id="SSF51445">
    <property type="entry name" value="(Trans)glycosidases"/>
    <property type="match status" value="1"/>
</dbReference>
<dbReference type="InterPro" id="IPR006047">
    <property type="entry name" value="GH13_cat_dom"/>
</dbReference>
<dbReference type="Proteomes" id="UP000021369">
    <property type="component" value="Unassembled WGS sequence"/>
</dbReference>
<name>A0A011VVX2_RUMAL</name>
<dbReference type="SMART" id="SM00642">
    <property type="entry name" value="Aamy"/>
    <property type="match status" value="1"/>
</dbReference>
<reference evidence="4 5" key="1">
    <citation type="submission" date="2013-06" db="EMBL/GenBank/DDBJ databases">
        <title>Rumen cellulosomics: divergent fiber-degrading strategies revealed by comparative genome-wide analysis of six Ruminococcal strains.</title>
        <authorList>
            <person name="Dassa B."/>
            <person name="Borovok I."/>
            <person name="Lamed R."/>
            <person name="Flint H."/>
            <person name="Yeoman C.J."/>
            <person name="White B."/>
            <person name="Bayer E.A."/>
        </authorList>
    </citation>
    <scope>NUCLEOTIDE SEQUENCE [LARGE SCALE GENOMIC DNA]</scope>
    <source>
        <strain evidence="4 5">SY3</strain>
    </source>
</reference>
<dbReference type="Pfam" id="PF00128">
    <property type="entry name" value="Alpha-amylase"/>
    <property type="match status" value="1"/>
</dbReference>
<dbReference type="GO" id="GO:0004553">
    <property type="term" value="F:hydrolase activity, hydrolyzing O-glycosyl compounds"/>
    <property type="evidence" value="ECO:0007669"/>
    <property type="project" value="InterPro"/>
</dbReference>
<evidence type="ECO:0000313" key="5">
    <source>
        <dbReference type="Proteomes" id="UP000021369"/>
    </source>
</evidence>
<dbReference type="InterPro" id="IPR017853">
    <property type="entry name" value="GH"/>
</dbReference>
<dbReference type="InterPro" id="IPR011840">
    <property type="entry name" value="PulA_typeI"/>
</dbReference>
<evidence type="ECO:0000256" key="1">
    <source>
        <dbReference type="ARBA" id="ARBA00008061"/>
    </source>
</evidence>
<dbReference type="Gene3D" id="2.60.40.10">
    <property type="entry name" value="Immunoglobulins"/>
    <property type="match status" value="1"/>
</dbReference>
<dbReference type="RefSeq" id="WP_037285988.1">
    <property type="nucleotide sequence ID" value="NZ_JEOB01000002.1"/>
</dbReference>
<protein>
    <submittedName>
        <fullName evidence="4">Pullulanase</fullName>
    </submittedName>
</protein>
<sequence>MLRYNAADIDNKYYYDGNDLGANIVGEEKDRTVFKTWSPLATGVYLNLYLDGEGDNLIETLPMEMLDKGVWYVELFRSCDGLFYTFSYEFEYMNNRMETIDIYAKACGINGNRGAIVDFDTTDPIGWDKVSKPKCLNACQAIVYECHIRDITIDESSGVCPEHRGKFLGFTHSRTRCGKSETCLDHLKELGITHVHLLPVADYATVDEAHPEKGQYNWGYDPKNYNCLEGSYSTDPADPKCRIREFKELVMTLHKNGIGVIMDVVYNHTFHTEDSSFEKAFPGYYHRKRRDGTFSNGSGCGNETASDHKMFRKYMIDSLRFWATEYKVDGFRFDLMALHDIETVNIIRDELDKIDPSLLMYGEGWTGGESPMPADKLAYKWNSYEFGRVGLFNDNIRDSVKGGTFNPYDLGFISGNRNTASILKRGIAGSVPHYQLTDASEACWAFEPTQAVNYAEAHDNHTLWDKLKISGSNHYCPSDLIKMDKLAAAIIILSQGMPFIQLGQDFLRSKPRELSANEKPNELNVYNGNSYNAPDHTNAIKWGKKNKYRGVFNYYKALIKLRKSSELFRMANKLDVERHLQFMDTGDANFIIWKLENAKECFVIALNPYLEERYFNLPWGIFHKRLDECGLIGEEEFSGYVRCAPLSATVFKRI</sequence>
<dbReference type="CDD" id="cd02860">
    <property type="entry name" value="E_set_Pullulanase"/>
    <property type="match status" value="1"/>
</dbReference>
<dbReference type="InterPro" id="IPR013783">
    <property type="entry name" value="Ig-like_fold"/>
</dbReference>
<evidence type="ECO:0000313" key="4">
    <source>
        <dbReference type="EMBL" id="EXM39421.1"/>
    </source>
</evidence>
<keyword evidence="2" id="KW-0136">Cellulose degradation</keyword>
<dbReference type="Pfam" id="PF02922">
    <property type="entry name" value="CBM_48"/>
    <property type="match status" value="1"/>
</dbReference>
<comment type="caution">
    <text evidence="4">The sequence shown here is derived from an EMBL/GenBank/DDBJ whole genome shotgun (WGS) entry which is preliminary data.</text>
</comment>
<feature type="domain" description="Glycosyl hydrolase family 13 catalytic" evidence="3">
    <location>
        <begin position="168"/>
        <end position="562"/>
    </location>
</feature>
<dbReference type="InterPro" id="IPR004193">
    <property type="entry name" value="Glyco_hydro_13_N"/>
</dbReference>
<dbReference type="CDD" id="cd11341">
    <property type="entry name" value="AmyAc_Pullulanase_LD-like"/>
    <property type="match status" value="1"/>
</dbReference>
<evidence type="ECO:0000259" key="3">
    <source>
        <dbReference type="SMART" id="SM00642"/>
    </source>
</evidence>
<dbReference type="InterPro" id="IPR014756">
    <property type="entry name" value="Ig_E-set"/>
</dbReference>
<dbReference type="OrthoDB" id="9761875at2"/>
<organism evidence="4 5">
    <name type="scientific">Ruminococcus albus SY3</name>
    <dbReference type="NCBI Taxonomy" id="1341156"/>
    <lineage>
        <taxon>Bacteria</taxon>
        <taxon>Bacillati</taxon>
        <taxon>Bacillota</taxon>
        <taxon>Clostridia</taxon>
        <taxon>Eubacteriales</taxon>
        <taxon>Oscillospiraceae</taxon>
        <taxon>Ruminococcus</taxon>
    </lineage>
</organism>
<dbReference type="AlphaFoldDB" id="A0A011VVX2"/>
<keyword evidence="2" id="KW-0119">Carbohydrate metabolism</keyword>
<gene>
    <name evidence="4" type="ORF">RASY3_05745</name>
</gene>
<dbReference type="GO" id="GO:0030245">
    <property type="term" value="P:cellulose catabolic process"/>
    <property type="evidence" value="ECO:0007669"/>
    <property type="project" value="UniProtKB-KW"/>
</dbReference>